<keyword evidence="1" id="KW-0472">Membrane</keyword>
<keyword evidence="1" id="KW-1133">Transmembrane helix</keyword>
<comment type="caution">
    <text evidence="2">The sequence shown here is derived from an EMBL/GenBank/DDBJ whole genome shotgun (WGS) entry which is preliminary data.</text>
</comment>
<dbReference type="RefSeq" id="WP_053936461.1">
    <property type="nucleotide sequence ID" value="NZ_LAQT01000002.1"/>
</dbReference>
<reference evidence="2 3" key="1">
    <citation type="submission" date="2015-07" db="EMBL/GenBank/DDBJ databases">
        <title>Draft genome sequence of the Amantichitinum ursilacus IGB-41, a new chitin-degrading bacterium.</title>
        <authorList>
            <person name="Kirstahler P."/>
            <person name="Guenther M."/>
            <person name="Grumaz C."/>
            <person name="Rupp S."/>
            <person name="Zibek S."/>
            <person name="Sohn K."/>
        </authorList>
    </citation>
    <scope>NUCLEOTIDE SEQUENCE [LARGE SCALE GENOMIC DNA]</scope>
    <source>
        <strain evidence="2 3">IGB-41</strain>
    </source>
</reference>
<dbReference type="InterPro" id="IPR054636">
    <property type="entry name" value="CydP"/>
</dbReference>
<dbReference type="EMBL" id="LAQT01000002">
    <property type="protein sequence ID" value="KPC54680.1"/>
    <property type="molecule type" value="Genomic_DNA"/>
</dbReference>
<name>A0A0N0GQI5_9NEIS</name>
<evidence type="ECO:0000313" key="3">
    <source>
        <dbReference type="Proteomes" id="UP000037939"/>
    </source>
</evidence>
<organism evidence="2 3">
    <name type="scientific">Amantichitinum ursilacus</name>
    <dbReference type="NCBI Taxonomy" id="857265"/>
    <lineage>
        <taxon>Bacteria</taxon>
        <taxon>Pseudomonadati</taxon>
        <taxon>Pseudomonadota</taxon>
        <taxon>Betaproteobacteria</taxon>
        <taxon>Neisseriales</taxon>
        <taxon>Chitinibacteraceae</taxon>
        <taxon>Amantichitinum</taxon>
    </lineage>
</organism>
<evidence type="ECO:0000256" key="1">
    <source>
        <dbReference type="SAM" id="Phobius"/>
    </source>
</evidence>
<dbReference type="NCBIfam" id="NF045611">
    <property type="entry name" value="small_CydP"/>
    <property type="match status" value="1"/>
</dbReference>
<gene>
    <name evidence="2" type="ORF">WG78_03875</name>
</gene>
<protein>
    <submittedName>
        <fullName evidence="2">Uncharacterized protein</fullName>
    </submittedName>
</protein>
<keyword evidence="3" id="KW-1185">Reference proteome</keyword>
<proteinExistence type="predicted"/>
<feature type="transmembrane region" description="Helical" evidence="1">
    <location>
        <begin position="21"/>
        <end position="40"/>
    </location>
</feature>
<keyword evidence="1" id="KW-0812">Transmembrane</keyword>
<dbReference type="OrthoDB" id="8596190at2"/>
<sequence>MRTLKALARPQVSQFRFALELTTVVAIKAALLYWAWSAWFSHPLAPHMRMSPALVQQQILGAPAANFASAPFAASDLSSGENHDSRR</sequence>
<dbReference type="AlphaFoldDB" id="A0A0N0GQI5"/>
<dbReference type="STRING" id="857265.WG78_03875"/>
<evidence type="ECO:0000313" key="2">
    <source>
        <dbReference type="EMBL" id="KPC54680.1"/>
    </source>
</evidence>
<dbReference type="Proteomes" id="UP000037939">
    <property type="component" value="Unassembled WGS sequence"/>
</dbReference>
<accession>A0A0N0GQI5</accession>